<dbReference type="PROSITE" id="PS51192">
    <property type="entry name" value="HELICASE_ATP_BIND_1"/>
    <property type="match status" value="1"/>
</dbReference>
<dbReference type="GO" id="GO:0043138">
    <property type="term" value="F:3'-5' DNA helicase activity"/>
    <property type="evidence" value="ECO:0007669"/>
    <property type="project" value="UniProtKB-EC"/>
</dbReference>
<dbReference type="CDD" id="cd17920">
    <property type="entry name" value="DEXHc_RecQ"/>
    <property type="match status" value="1"/>
</dbReference>
<dbReference type="GO" id="GO:0005524">
    <property type="term" value="F:ATP binding"/>
    <property type="evidence" value="ECO:0007669"/>
    <property type="project" value="UniProtKB-KW"/>
</dbReference>
<feature type="domain" description="Helicase C-terminal" evidence="14">
    <location>
        <begin position="486"/>
        <end position="637"/>
    </location>
</feature>
<evidence type="ECO:0000256" key="8">
    <source>
        <dbReference type="ARBA" id="ARBA00023235"/>
    </source>
</evidence>
<dbReference type="PROSITE" id="PS51194">
    <property type="entry name" value="HELICASE_CTER"/>
    <property type="match status" value="1"/>
</dbReference>
<dbReference type="FunFam" id="3.40.50.300:FF:000296">
    <property type="entry name" value="ATP-dependent DNA helicase RecQ"/>
    <property type="match status" value="1"/>
</dbReference>
<evidence type="ECO:0000256" key="1">
    <source>
        <dbReference type="ARBA" id="ARBA00004123"/>
    </source>
</evidence>
<dbReference type="Pfam" id="PF16124">
    <property type="entry name" value="RecQ_Zn_bind"/>
    <property type="match status" value="1"/>
</dbReference>
<keyword evidence="9 11" id="KW-0539">Nucleus</keyword>
<keyword evidence="4 11" id="KW-0378">Hydrolase</keyword>
<evidence type="ECO:0000259" key="13">
    <source>
        <dbReference type="PROSITE" id="PS51192"/>
    </source>
</evidence>
<feature type="domain" description="Helicase ATP-binding" evidence="13">
    <location>
        <begin position="284"/>
        <end position="463"/>
    </location>
</feature>
<evidence type="ECO:0000313" key="16">
    <source>
        <dbReference type="Proteomes" id="UP000070444"/>
    </source>
</evidence>
<dbReference type="GO" id="GO:0003677">
    <property type="term" value="F:DNA binding"/>
    <property type="evidence" value="ECO:0007669"/>
    <property type="project" value="UniProtKB-KW"/>
</dbReference>
<dbReference type="GO" id="GO:0005694">
    <property type="term" value="C:chromosome"/>
    <property type="evidence" value="ECO:0007669"/>
    <property type="project" value="TreeGrafter"/>
</dbReference>
<dbReference type="PANTHER" id="PTHR13710:SF153">
    <property type="entry name" value="RECQ-LIKE DNA HELICASE BLM"/>
    <property type="match status" value="1"/>
</dbReference>
<feature type="compositionally biased region" description="Polar residues" evidence="12">
    <location>
        <begin position="1"/>
        <end position="18"/>
    </location>
</feature>
<dbReference type="Pfam" id="PF09382">
    <property type="entry name" value="RQC"/>
    <property type="match status" value="1"/>
</dbReference>
<dbReference type="Gene3D" id="1.10.10.10">
    <property type="entry name" value="Winged helix-like DNA-binding domain superfamily/Winged helix DNA-binding domain"/>
    <property type="match status" value="1"/>
</dbReference>
<dbReference type="AlphaFoldDB" id="A0A137P392"/>
<dbReference type="InterPro" id="IPR032284">
    <property type="entry name" value="RecQ_Zn-bd"/>
</dbReference>
<dbReference type="Gene3D" id="3.40.50.300">
    <property type="entry name" value="P-loop containing nucleotide triphosphate hydrolases"/>
    <property type="match status" value="2"/>
</dbReference>
<dbReference type="STRING" id="796925.A0A137P392"/>
<evidence type="ECO:0000256" key="5">
    <source>
        <dbReference type="ARBA" id="ARBA00022806"/>
    </source>
</evidence>
<dbReference type="OrthoDB" id="10261556at2759"/>
<dbReference type="GO" id="GO:0005634">
    <property type="term" value="C:nucleus"/>
    <property type="evidence" value="ECO:0007669"/>
    <property type="project" value="UniProtKB-SubCell"/>
</dbReference>
<comment type="catalytic activity">
    <reaction evidence="10 11">
        <text>Couples ATP hydrolysis with the unwinding of duplex DNA by translocating in the 3'-5' direction.</text>
        <dbReference type="EC" id="5.6.2.4"/>
    </reaction>
</comment>
<dbReference type="FunFam" id="3.40.50.300:FF:001456">
    <property type="entry name" value="ATP-dependent DNA helicase"/>
    <property type="match status" value="1"/>
</dbReference>
<dbReference type="InterPro" id="IPR027417">
    <property type="entry name" value="P-loop_NTPase"/>
</dbReference>
<dbReference type="Pfam" id="PF00271">
    <property type="entry name" value="Helicase_C"/>
    <property type="match status" value="1"/>
</dbReference>
<feature type="compositionally biased region" description="Low complexity" evidence="12">
    <location>
        <begin position="817"/>
        <end position="835"/>
    </location>
</feature>
<dbReference type="PROSITE" id="PS00690">
    <property type="entry name" value="DEAH_ATP_HELICASE"/>
    <property type="match status" value="1"/>
</dbReference>
<evidence type="ECO:0000259" key="14">
    <source>
        <dbReference type="PROSITE" id="PS51194"/>
    </source>
</evidence>
<evidence type="ECO:0000256" key="6">
    <source>
        <dbReference type="ARBA" id="ARBA00022840"/>
    </source>
</evidence>
<feature type="compositionally biased region" description="Low complexity" evidence="12">
    <location>
        <begin position="19"/>
        <end position="35"/>
    </location>
</feature>
<dbReference type="InterPro" id="IPR018982">
    <property type="entry name" value="RQC_domain"/>
</dbReference>
<dbReference type="GO" id="GO:0009378">
    <property type="term" value="F:four-way junction helicase activity"/>
    <property type="evidence" value="ECO:0007669"/>
    <property type="project" value="TreeGrafter"/>
</dbReference>
<evidence type="ECO:0000256" key="10">
    <source>
        <dbReference type="ARBA" id="ARBA00034617"/>
    </source>
</evidence>
<dbReference type="SMART" id="SM00487">
    <property type="entry name" value="DEXDc"/>
    <property type="match status" value="1"/>
</dbReference>
<evidence type="ECO:0000256" key="3">
    <source>
        <dbReference type="ARBA" id="ARBA00022741"/>
    </source>
</evidence>
<dbReference type="PANTHER" id="PTHR13710">
    <property type="entry name" value="DNA HELICASE RECQ FAMILY MEMBER"/>
    <property type="match status" value="1"/>
</dbReference>
<comment type="subcellular location">
    <subcellularLocation>
        <location evidence="1 11">Nucleus</location>
    </subcellularLocation>
</comment>
<dbReference type="Pfam" id="PF00270">
    <property type="entry name" value="DEAD"/>
    <property type="match status" value="1"/>
</dbReference>
<dbReference type="InterPro" id="IPR011545">
    <property type="entry name" value="DEAD/DEAH_box_helicase_dom"/>
</dbReference>
<dbReference type="GO" id="GO:0000724">
    <property type="term" value="P:double-strand break repair via homologous recombination"/>
    <property type="evidence" value="ECO:0007669"/>
    <property type="project" value="TreeGrafter"/>
</dbReference>
<evidence type="ECO:0000313" key="15">
    <source>
        <dbReference type="EMBL" id="KXN69492.1"/>
    </source>
</evidence>
<reference evidence="15 16" key="1">
    <citation type="journal article" date="2015" name="Genome Biol. Evol.">
        <title>Phylogenomic analyses indicate that early fungi evolved digesting cell walls of algal ancestors of land plants.</title>
        <authorList>
            <person name="Chang Y."/>
            <person name="Wang S."/>
            <person name="Sekimoto S."/>
            <person name="Aerts A.L."/>
            <person name="Choi C."/>
            <person name="Clum A."/>
            <person name="LaButti K.M."/>
            <person name="Lindquist E.A."/>
            <person name="Yee Ngan C."/>
            <person name="Ohm R.A."/>
            <person name="Salamov A.A."/>
            <person name="Grigoriev I.V."/>
            <person name="Spatafora J.W."/>
            <person name="Berbee M.L."/>
        </authorList>
    </citation>
    <scope>NUCLEOTIDE SEQUENCE [LARGE SCALE GENOMIC DNA]</scope>
    <source>
        <strain evidence="15 16">NRRL 28638</strain>
    </source>
</reference>
<dbReference type="SMART" id="SM00956">
    <property type="entry name" value="RQC"/>
    <property type="match status" value="1"/>
</dbReference>
<feature type="region of interest" description="Disordered" evidence="12">
    <location>
        <begin position="783"/>
        <end position="861"/>
    </location>
</feature>
<feature type="region of interest" description="Disordered" evidence="12">
    <location>
        <begin position="1"/>
        <end position="37"/>
    </location>
</feature>
<keyword evidence="8" id="KW-0413">Isomerase</keyword>
<dbReference type="CDD" id="cd18794">
    <property type="entry name" value="SF2_C_RecQ"/>
    <property type="match status" value="1"/>
</dbReference>
<dbReference type="EC" id="5.6.2.4" evidence="11"/>
<dbReference type="GO" id="GO:0016887">
    <property type="term" value="F:ATP hydrolysis activity"/>
    <property type="evidence" value="ECO:0007669"/>
    <property type="project" value="RHEA"/>
</dbReference>
<dbReference type="InterPro" id="IPR004589">
    <property type="entry name" value="DNA_helicase_ATP-dep_RecQ"/>
</dbReference>
<accession>A0A137P392</accession>
<dbReference type="Proteomes" id="UP000070444">
    <property type="component" value="Unassembled WGS sequence"/>
</dbReference>
<dbReference type="InterPro" id="IPR001650">
    <property type="entry name" value="Helicase_C-like"/>
</dbReference>
<keyword evidence="5 11" id="KW-0347">Helicase</keyword>
<feature type="compositionally biased region" description="Basic and acidic residues" evidence="12">
    <location>
        <begin position="785"/>
        <end position="795"/>
    </location>
</feature>
<dbReference type="InterPro" id="IPR036388">
    <property type="entry name" value="WH-like_DNA-bd_sf"/>
</dbReference>
<keyword evidence="6 11" id="KW-0067">ATP-binding</keyword>
<evidence type="ECO:0000256" key="2">
    <source>
        <dbReference type="ARBA" id="ARBA00005446"/>
    </source>
</evidence>
<name>A0A137P392_CONC2</name>
<evidence type="ECO:0000256" key="11">
    <source>
        <dbReference type="RuleBase" id="RU364117"/>
    </source>
</evidence>
<evidence type="ECO:0000256" key="9">
    <source>
        <dbReference type="ARBA" id="ARBA00023242"/>
    </source>
</evidence>
<sequence>MESITGVNSPAQKVTKLNSNEVSRSPSPSISTSSSKLKTENYKIDNSAPLKNANIREISTDLTKTITSSTTSSINNTTPSTSKESTFDYFHNDDEIDQLMRDYHFISNSNTESSAASINGCDIVPEQDITKNTDSYTQLIQRKLQISDIICDFIYCGKSISSEEFLELQSERMKIYNKLKEIEALVPKKIRSTADNTLNSHIVNDYKQYSNAEKIEVDSNNDISETNPLNLELPSSNAQTLTKELNGLSSSEKELNYPWAVDVDRVLHDIFGLNEFRTNQLSAINTTLQGIDLFVLMPTGGGKSLIYQLPALIESGKTRGVTVVISPLISLVQDQIDKLDNLGILALSLNSHSNPVDKAFFKEDLKSDDPTIKLAYITPEMLIKSTELQEMLVNLRDKGKLARFVIDEAHCVSQWGHDFRPDYKRLEFIKQEFPEIPLIALTATANIKVEADIIKNLRIKNCAKLTQSFNRKNLYYEIREKNNDTVITEIYRFIKANHANDSGIIYCKSRKDSEKVASALRSTYNLKVFHYHANMSKLDRSKVQNDWQSGEIQIIVATVAFGMGIDKLNVRFIIHHSLPQSIESYYQETGRAGRDGKPSNCLMYYSVGDIVMENLSNLVSFCENLIDCRRKQILAYFGEYIDFEECNKMCDNCKKNDPANLVARDVTDLARKLVQIVTTLNRKVNLSTLLSLFKGETYERLRKYKLNKKLLGSGRNLPKATSERLVNELIAKEVLKETALENWTGCTYSYIEIGPQGQFLINGELNITIAFDQSSSSTIVNFLKNDNDKDNKEDSQFNPEDEPNKDSNNRPLVSPDSSKLSNNSNTKSQTKQNSKYSRENTTPDLNKYMNTDYKTLKVKMN</sequence>
<dbReference type="GO" id="GO:0005737">
    <property type="term" value="C:cytoplasm"/>
    <property type="evidence" value="ECO:0007669"/>
    <property type="project" value="TreeGrafter"/>
</dbReference>
<dbReference type="GO" id="GO:0006260">
    <property type="term" value="P:DNA replication"/>
    <property type="evidence" value="ECO:0007669"/>
    <property type="project" value="InterPro"/>
</dbReference>
<organism evidence="15 16">
    <name type="scientific">Conidiobolus coronatus (strain ATCC 28846 / CBS 209.66 / NRRL 28638)</name>
    <name type="common">Delacroixia coronata</name>
    <dbReference type="NCBI Taxonomy" id="796925"/>
    <lineage>
        <taxon>Eukaryota</taxon>
        <taxon>Fungi</taxon>
        <taxon>Fungi incertae sedis</taxon>
        <taxon>Zoopagomycota</taxon>
        <taxon>Entomophthoromycotina</taxon>
        <taxon>Entomophthoromycetes</taxon>
        <taxon>Entomophthorales</taxon>
        <taxon>Ancylistaceae</taxon>
        <taxon>Conidiobolus</taxon>
    </lineage>
</organism>
<proteinExistence type="inferred from homology"/>
<evidence type="ECO:0000256" key="7">
    <source>
        <dbReference type="ARBA" id="ARBA00023125"/>
    </source>
</evidence>
<keyword evidence="3 11" id="KW-0547">Nucleotide-binding</keyword>
<evidence type="ECO:0000256" key="12">
    <source>
        <dbReference type="SAM" id="MobiDB-lite"/>
    </source>
</evidence>
<dbReference type="SMART" id="SM00490">
    <property type="entry name" value="HELICc"/>
    <property type="match status" value="1"/>
</dbReference>
<gene>
    <name evidence="15" type="ORF">CONCODRAFT_79276</name>
</gene>
<evidence type="ECO:0000256" key="4">
    <source>
        <dbReference type="ARBA" id="ARBA00022801"/>
    </source>
</evidence>
<dbReference type="NCBIfam" id="TIGR00614">
    <property type="entry name" value="recQ_fam"/>
    <property type="match status" value="1"/>
</dbReference>
<protein>
    <recommendedName>
        <fullName evidence="11">ATP-dependent DNA helicase</fullName>
        <ecNumber evidence="11">5.6.2.4</ecNumber>
    </recommendedName>
</protein>
<dbReference type="SUPFAM" id="SSF52540">
    <property type="entry name" value="P-loop containing nucleoside triphosphate hydrolases"/>
    <property type="match status" value="2"/>
</dbReference>
<comment type="similarity">
    <text evidence="2 11">Belongs to the helicase family. RecQ subfamily.</text>
</comment>
<dbReference type="SUPFAM" id="SSF46785">
    <property type="entry name" value="Winged helix' DNA-binding domain"/>
    <property type="match status" value="1"/>
</dbReference>
<dbReference type="InterPro" id="IPR036390">
    <property type="entry name" value="WH_DNA-bd_sf"/>
</dbReference>
<dbReference type="InterPro" id="IPR014001">
    <property type="entry name" value="Helicase_ATP-bd"/>
</dbReference>
<keyword evidence="16" id="KW-1185">Reference proteome</keyword>
<feature type="compositionally biased region" description="Polar residues" evidence="12">
    <location>
        <begin position="839"/>
        <end position="853"/>
    </location>
</feature>
<comment type="catalytic activity">
    <reaction evidence="11">
        <text>ATP + H2O = ADP + phosphate + H(+)</text>
        <dbReference type="Rhea" id="RHEA:13065"/>
        <dbReference type="ChEBI" id="CHEBI:15377"/>
        <dbReference type="ChEBI" id="CHEBI:15378"/>
        <dbReference type="ChEBI" id="CHEBI:30616"/>
        <dbReference type="ChEBI" id="CHEBI:43474"/>
        <dbReference type="ChEBI" id="CHEBI:456216"/>
    </reaction>
</comment>
<dbReference type="InterPro" id="IPR002464">
    <property type="entry name" value="DNA/RNA_helicase_DEAH_CS"/>
</dbReference>
<dbReference type="EMBL" id="KQ964532">
    <property type="protein sequence ID" value="KXN69492.1"/>
    <property type="molecule type" value="Genomic_DNA"/>
</dbReference>
<keyword evidence="7" id="KW-0238">DNA-binding</keyword>